<evidence type="ECO:0000313" key="4">
    <source>
        <dbReference type="Proteomes" id="UP001143543"/>
    </source>
</evidence>
<evidence type="ECO:0000313" key="3">
    <source>
        <dbReference type="EMBL" id="GLB48702.1"/>
    </source>
</evidence>
<evidence type="ECO:0000256" key="1">
    <source>
        <dbReference type="SAM" id="SignalP"/>
    </source>
</evidence>
<dbReference type="Pfam" id="PF00144">
    <property type="entry name" value="Beta-lactamase"/>
    <property type="match status" value="1"/>
</dbReference>
<name>A0ABQ5MIE2_9FLAO</name>
<proteinExistence type="predicted"/>
<dbReference type="PANTHER" id="PTHR46825:SF9">
    <property type="entry name" value="BETA-LACTAMASE-RELATED DOMAIN-CONTAINING PROTEIN"/>
    <property type="match status" value="1"/>
</dbReference>
<dbReference type="SUPFAM" id="SSF56601">
    <property type="entry name" value="beta-lactamase/transpeptidase-like"/>
    <property type="match status" value="1"/>
</dbReference>
<dbReference type="InterPro" id="IPR050491">
    <property type="entry name" value="AmpC-like"/>
</dbReference>
<keyword evidence="1" id="KW-0732">Signal</keyword>
<sequence length="347" mass="39849">MKFRNHLIIVLLLPLQLLAFQKTNITTPKSIDSLLSSYHKKNEFNGNILVVKNNTILLQKSYGYATANKKDLLTETYRFNIGSIYKEFPAAAIMQLREQHQLKVTDTISKYLKNLPEWSNQITIAQLLNYSTGLPQIPWGRFFQQGTEINETNLMSFIKNEATLQFKPGTDYLYTNCSPILLNRIVTSIAGEDFDSYVKNHLFTPYNLNGAVIPAKFPYSDSKNMAEPFNANFEADRFKMNYPYILFSLTTTDLYQWFRQLDNEKIINKQSLQLLSQPANTQLALGSTKWEGNTLVKHQHHGSAQNFESLATHYLEDDVYIILATNQKNGNLHVLTETIKTLLDSQQ</sequence>
<comment type="caution">
    <text evidence="3">The sequence shown here is derived from an EMBL/GenBank/DDBJ whole genome shotgun (WGS) entry which is preliminary data.</text>
</comment>
<evidence type="ECO:0000259" key="2">
    <source>
        <dbReference type="Pfam" id="PF00144"/>
    </source>
</evidence>
<dbReference type="InterPro" id="IPR001466">
    <property type="entry name" value="Beta-lactam-related"/>
</dbReference>
<protein>
    <submittedName>
        <fullName evidence="3">Penicillin-binding protein PbpX</fullName>
    </submittedName>
</protein>
<reference evidence="3" key="1">
    <citation type="submission" date="2022-07" db="EMBL/GenBank/DDBJ databases">
        <title>Taxonomy of Novel Oxalotrophic and Methylotrophic Bacteria.</title>
        <authorList>
            <person name="Sahin N."/>
            <person name="Tani A."/>
        </authorList>
    </citation>
    <scope>NUCLEOTIDE SEQUENCE</scope>
    <source>
        <strain evidence="3">Y10</strain>
    </source>
</reference>
<accession>A0ABQ5MIE2</accession>
<dbReference type="Gene3D" id="3.40.710.10">
    <property type="entry name" value="DD-peptidase/beta-lactamase superfamily"/>
    <property type="match status" value="1"/>
</dbReference>
<keyword evidence="4" id="KW-1185">Reference proteome</keyword>
<gene>
    <name evidence="3" type="primary">pbpX</name>
    <name evidence="3" type="ORF">Y10_10700</name>
</gene>
<dbReference type="Proteomes" id="UP001143543">
    <property type="component" value="Unassembled WGS sequence"/>
</dbReference>
<dbReference type="PANTHER" id="PTHR46825">
    <property type="entry name" value="D-ALANYL-D-ALANINE-CARBOXYPEPTIDASE/ENDOPEPTIDASE AMPH"/>
    <property type="match status" value="1"/>
</dbReference>
<organism evidence="3 4">
    <name type="scientific">Neptunitalea lumnitzerae</name>
    <dbReference type="NCBI Taxonomy" id="2965509"/>
    <lineage>
        <taxon>Bacteria</taxon>
        <taxon>Pseudomonadati</taxon>
        <taxon>Bacteroidota</taxon>
        <taxon>Flavobacteriia</taxon>
        <taxon>Flavobacteriales</taxon>
        <taxon>Flavobacteriaceae</taxon>
        <taxon>Neptunitalea</taxon>
    </lineage>
</organism>
<dbReference type="EMBL" id="BRVO01000001">
    <property type="protein sequence ID" value="GLB48702.1"/>
    <property type="molecule type" value="Genomic_DNA"/>
</dbReference>
<dbReference type="RefSeq" id="WP_281764334.1">
    <property type="nucleotide sequence ID" value="NZ_BRVO01000001.1"/>
</dbReference>
<dbReference type="InterPro" id="IPR012338">
    <property type="entry name" value="Beta-lactam/transpept-like"/>
</dbReference>
<feature type="chain" id="PRO_5045945397" evidence="1">
    <location>
        <begin position="20"/>
        <end position="347"/>
    </location>
</feature>
<feature type="domain" description="Beta-lactamase-related" evidence="2">
    <location>
        <begin position="47"/>
        <end position="330"/>
    </location>
</feature>
<feature type="signal peptide" evidence="1">
    <location>
        <begin position="1"/>
        <end position="19"/>
    </location>
</feature>